<keyword evidence="2" id="KW-1185">Reference proteome</keyword>
<comment type="caution">
    <text evidence="1">The sequence shown here is derived from an EMBL/GenBank/DDBJ whole genome shotgun (WGS) entry which is preliminary data.</text>
</comment>
<dbReference type="EMBL" id="CAJVQC010145863">
    <property type="protein sequence ID" value="CAG8845241.1"/>
    <property type="molecule type" value="Genomic_DNA"/>
</dbReference>
<accession>A0ACA9SNZ1</accession>
<name>A0ACA9SNZ1_9GLOM</name>
<sequence length="116" mass="13974">GSRLFRIPCGIHVSHIIMNNFEEITFGKLSNAGGFSQKEHPANLLYLTWDLHDGYDKNDKDKPMGVRSDYIRMLYEERFKYKLTKYQRPIRSRWLYELICAEQYLERRNIHIQFAE</sequence>
<reference evidence="1" key="1">
    <citation type="submission" date="2021-06" db="EMBL/GenBank/DDBJ databases">
        <authorList>
            <person name="Kallberg Y."/>
            <person name="Tangrot J."/>
            <person name="Rosling A."/>
        </authorList>
    </citation>
    <scope>NUCLEOTIDE SEQUENCE</scope>
    <source>
        <strain evidence="1">MA461A</strain>
    </source>
</reference>
<feature type="non-terminal residue" evidence="1">
    <location>
        <position position="1"/>
    </location>
</feature>
<proteinExistence type="predicted"/>
<dbReference type="Proteomes" id="UP000789920">
    <property type="component" value="Unassembled WGS sequence"/>
</dbReference>
<gene>
    <name evidence="1" type="ORF">RPERSI_LOCUS33578</name>
</gene>
<evidence type="ECO:0000313" key="2">
    <source>
        <dbReference type="Proteomes" id="UP000789920"/>
    </source>
</evidence>
<protein>
    <submittedName>
        <fullName evidence="1">14312_t:CDS:1</fullName>
    </submittedName>
</protein>
<evidence type="ECO:0000313" key="1">
    <source>
        <dbReference type="EMBL" id="CAG8845241.1"/>
    </source>
</evidence>
<organism evidence="1 2">
    <name type="scientific">Racocetra persica</name>
    <dbReference type="NCBI Taxonomy" id="160502"/>
    <lineage>
        <taxon>Eukaryota</taxon>
        <taxon>Fungi</taxon>
        <taxon>Fungi incertae sedis</taxon>
        <taxon>Mucoromycota</taxon>
        <taxon>Glomeromycotina</taxon>
        <taxon>Glomeromycetes</taxon>
        <taxon>Diversisporales</taxon>
        <taxon>Gigasporaceae</taxon>
        <taxon>Racocetra</taxon>
    </lineage>
</organism>